<organism evidence="5 6">
    <name type="scientific">Candidatus Pseudomonas phytovorans</name>
    <dbReference type="NCBI Taxonomy" id="3121377"/>
    <lineage>
        <taxon>Bacteria</taxon>
        <taxon>Pseudomonadati</taxon>
        <taxon>Pseudomonadota</taxon>
        <taxon>Gammaproteobacteria</taxon>
        <taxon>Pseudomonadales</taxon>
        <taxon>Pseudomonadaceae</taxon>
        <taxon>Pseudomonas</taxon>
    </lineage>
</organism>
<gene>
    <name evidence="5" type="ORF">P0Y58_15890</name>
</gene>
<feature type="transmembrane region" description="Helical" evidence="4">
    <location>
        <begin position="331"/>
        <end position="350"/>
    </location>
</feature>
<keyword evidence="4" id="KW-1133">Transmembrane helix</keyword>
<feature type="transmembrane region" description="Helical" evidence="4">
    <location>
        <begin position="356"/>
        <end position="381"/>
    </location>
</feature>
<proteinExistence type="inferred from homology"/>
<evidence type="ECO:0000256" key="4">
    <source>
        <dbReference type="SAM" id="Phobius"/>
    </source>
</evidence>
<accession>A0AAJ5WCR0</accession>
<reference evidence="5" key="1">
    <citation type="submission" date="2023-03" db="EMBL/GenBank/DDBJ databases">
        <title>Andean soil-derived lignocellulolytic bacterial consortium as a source of novel taxa and putative plastic-active enzymes.</title>
        <authorList>
            <person name="Diaz-Garcia L."/>
            <person name="Chuvochina M."/>
            <person name="Feuerriegel G."/>
            <person name="Bunk B."/>
            <person name="Sproer C."/>
            <person name="Streit W.R."/>
            <person name="Rodriguez L.M."/>
            <person name="Overmann J."/>
            <person name="Jimenez D.J."/>
        </authorList>
    </citation>
    <scope>NUCLEOTIDE SEQUENCE</scope>
    <source>
        <strain evidence="5">MAG 876</strain>
    </source>
</reference>
<dbReference type="AlphaFoldDB" id="A0AAJ5WCR0"/>
<comment type="similarity">
    <text evidence="1">Belongs to the glycosyltransferase 2 family.</text>
</comment>
<dbReference type="SUPFAM" id="SSF53448">
    <property type="entry name" value="Nucleotide-diphospho-sugar transferases"/>
    <property type="match status" value="1"/>
</dbReference>
<feature type="transmembrane region" description="Helical" evidence="4">
    <location>
        <begin position="304"/>
        <end position="324"/>
    </location>
</feature>
<dbReference type="EMBL" id="CP119325">
    <property type="protein sequence ID" value="WEK28390.1"/>
    <property type="molecule type" value="Genomic_DNA"/>
</dbReference>
<dbReference type="Gene3D" id="3.90.550.10">
    <property type="entry name" value="Spore Coat Polysaccharide Biosynthesis Protein SpsA, Chain A"/>
    <property type="match status" value="1"/>
</dbReference>
<evidence type="ECO:0000256" key="3">
    <source>
        <dbReference type="ARBA" id="ARBA00022679"/>
    </source>
</evidence>
<dbReference type="InterPro" id="IPR029044">
    <property type="entry name" value="Nucleotide-diphossugar_trans"/>
</dbReference>
<dbReference type="PANTHER" id="PTHR43630">
    <property type="entry name" value="POLY-BETA-1,6-N-ACETYL-D-GLUCOSAMINE SYNTHASE"/>
    <property type="match status" value="1"/>
</dbReference>
<dbReference type="CDD" id="cd06438">
    <property type="entry name" value="EpsO_like"/>
    <property type="match status" value="1"/>
</dbReference>
<dbReference type="Proteomes" id="UP001216329">
    <property type="component" value="Chromosome"/>
</dbReference>
<evidence type="ECO:0000256" key="2">
    <source>
        <dbReference type="ARBA" id="ARBA00022676"/>
    </source>
</evidence>
<keyword evidence="4" id="KW-0472">Membrane</keyword>
<keyword evidence="4" id="KW-0812">Transmembrane</keyword>
<protein>
    <submittedName>
        <fullName evidence="5">Glycosyltransferase family 2 protein</fullName>
    </submittedName>
</protein>
<evidence type="ECO:0000313" key="5">
    <source>
        <dbReference type="EMBL" id="WEK28390.1"/>
    </source>
</evidence>
<evidence type="ECO:0000313" key="6">
    <source>
        <dbReference type="Proteomes" id="UP001216329"/>
    </source>
</evidence>
<sequence length="395" mass="43208">MMSVLSWLLGLLAVIALVPVSVFFLQMLLACLPPRTRPLGISVRPRVAVLVPAHDEAAIIRATLASITPQLLAGDRLLVVADNCTDDTAQLAREAGAEVVERFDTVLRGKGYALDFGVRHLAELPPEVVIVVDADCQVSEGAIDCLARRYHQAQRPVQALYLMRAPAGSGLKVQVAEFAWRVKNLVRPRGWARLGLPCQLMGAGMAFGWHDLALINLANGHLVEDVKLGLDLCQQGKPPLFCPEALVTSQFPASQQGMNSQRTRWEHGHLGLMLADAPKRALVAISQRNGSLLAMTLDLLVPPLALLVLTLLGLNLVTWLAYLLTGHGTPAWIALAALVMLGLAVLLAWARFCRELVPFSVLLYAPFYAARKIPLYLGFLIKRQVEWVRSKRDDD</sequence>
<dbReference type="GO" id="GO:0016757">
    <property type="term" value="F:glycosyltransferase activity"/>
    <property type="evidence" value="ECO:0007669"/>
    <property type="project" value="UniProtKB-KW"/>
</dbReference>
<keyword evidence="3" id="KW-0808">Transferase</keyword>
<dbReference type="Pfam" id="PF13641">
    <property type="entry name" value="Glyco_tranf_2_3"/>
    <property type="match status" value="1"/>
</dbReference>
<dbReference type="PANTHER" id="PTHR43630:SF1">
    <property type="entry name" value="POLY-BETA-1,6-N-ACETYL-D-GLUCOSAMINE SYNTHASE"/>
    <property type="match status" value="1"/>
</dbReference>
<keyword evidence="2" id="KW-0328">Glycosyltransferase</keyword>
<name>A0AAJ5WCR0_9PSED</name>
<evidence type="ECO:0000256" key="1">
    <source>
        <dbReference type="ARBA" id="ARBA00006739"/>
    </source>
</evidence>